<proteinExistence type="predicted"/>
<dbReference type="EMBL" id="CAJJDO010000069">
    <property type="protein sequence ID" value="CAD8178184.1"/>
    <property type="molecule type" value="Genomic_DNA"/>
</dbReference>
<dbReference type="AlphaFoldDB" id="A0A8S1VLB7"/>
<sequence length="122" mass="14245">MEKVICLWSLNQKVIISFEHTLLVYGKYVGDHTLSSFIFSQTHIQPQKYDAKQYAIYFNSNYGPSFGNEYDIKIGSDFTKGYSKLDISYSFSNFKYGHYDLDLFGQIKPEIKECQIYESQLS</sequence>
<evidence type="ECO:0000313" key="1">
    <source>
        <dbReference type="EMBL" id="CAD8178184.1"/>
    </source>
</evidence>
<evidence type="ECO:0000313" key="2">
    <source>
        <dbReference type="Proteomes" id="UP000689195"/>
    </source>
</evidence>
<accession>A0A8S1VLB7</accession>
<organism evidence="1 2">
    <name type="scientific">Paramecium pentaurelia</name>
    <dbReference type="NCBI Taxonomy" id="43138"/>
    <lineage>
        <taxon>Eukaryota</taxon>
        <taxon>Sar</taxon>
        <taxon>Alveolata</taxon>
        <taxon>Ciliophora</taxon>
        <taxon>Intramacronucleata</taxon>
        <taxon>Oligohymenophorea</taxon>
        <taxon>Peniculida</taxon>
        <taxon>Parameciidae</taxon>
        <taxon>Paramecium</taxon>
    </lineage>
</organism>
<name>A0A8S1VLB7_9CILI</name>
<comment type="caution">
    <text evidence="1">The sequence shown here is derived from an EMBL/GenBank/DDBJ whole genome shotgun (WGS) entry which is preliminary data.</text>
</comment>
<dbReference type="Proteomes" id="UP000689195">
    <property type="component" value="Unassembled WGS sequence"/>
</dbReference>
<reference evidence="1" key="1">
    <citation type="submission" date="2021-01" db="EMBL/GenBank/DDBJ databases">
        <authorList>
            <consortium name="Genoscope - CEA"/>
            <person name="William W."/>
        </authorList>
    </citation>
    <scope>NUCLEOTIDE SEQUENCE</scope>
</reference>
<gene>
    <name evidence="1" type="ORF">PPENT_87.1.T0690031</name>
</gene>
<keyword evidence="2" id="KW-1185">Reference proteome</keyword>
<protein>
    <submittedName>
        <fullName evidence="1">Uncharacterized protein</fullName>
    </submittedName>
</protein>
<dbReference type="OrthoDB" id="10001977at2759"/>